<dbReference type="InterPro" id="IPR050638">
    <property type="entry name" value="AA-Vitamin_Transporters"/>
</dbReference>
<dbReference type="STRING" id="1461693.ATO10_00955"/>
<keyword evidence="3 5" id="KW-1133">Transmembrane helix</keyword>
<dbReference type="PANTHER" id="PTHR32322:SF9">
    <property type="entry name" value="AMINO-ACID METABOLITE EFFLUX PUMP-RELATED"/>
    <property type="match status" value="1"/>
</dbReference>
<evidence type="ECO:0000256" key="3">
    <source>
        <dbReference type="ARBA" id="ARBA00022989"/>
    </source>
</evidence>
<feature type="transmembrane region" description="Helical" evidence="5">
    <location>
        <begin position="100"/>
        <end position="120"/>
    </location>
</feature>
<keyword evidence="8" id="KW-1185">Reference proteome</keyword>
<dbReference type="eggNOG" id="COG0697">
    <property type="taxonomic scope" value="Bacteria"/>
</dbReference>
<evidence type="ECO:0000259" key="6">
    <source>
        <dbReference type="Pfam" id="PF00892"/>
    </source>
</evidence>
<comment type="caution">
    <text evidence="7">The sequence shown here is derived from an EMBL/GenBank/DDBJ whole genome shotgun (WGS) entry which is preliminary data.</text>
</comment>
<dbReference type="AlphaFoldDB" id="A0A058ZR35"/>
<dbReference type="Pfam" id="PF00892">
    <property type="entry name" value="EamA"/>
    <property type="match status" value="2"/>
</dbReference>
<feature type="domain" description="EamA" evidence="6">
    <location>
        <begin position="159"/>
        <end position="290"/>
    </location>
</feature>
<evidence type="ECO:0000256" key="5">
    <source>
        <dbReference type="SAM" id="Phobius"/>
    </source>
</evidence>
<organism evidence="7 8">
    <name type="scientific">Actibacterium atlanticum</name>
    <dbReference type="NCBI Taxonomy" id="1461693"/>
    <lineage>
        <taxon>Bacteria</taxon>
        <taxon>Pseudomonadati</taxon>
        <taxon>Pseudomonadota</taxon>
        <taxon>Alphaproteobacteria</taxon>
        <taxon>Rhodobacterales</taxon>
        <taxon>Roseobacteraceae</taxon>
        <taxon>Actibacterium</taxon>
    </lineage>
</organism>
<keyword evidence="4 5" id="KW-0472">Membrane</keyword>
<dbReference type="OrthoDB" id="9810556at2"/>
<feature type="transmembrane region" description="Helical" evidence="5">
    <location>
        <begin position="36"/>
        <end position="56"/>
    </location>
</feature>
<name>A0A058ZR35_9RHOB</name>
<feature type="transmembrane region" description="Helical" evidence="5">
    <location>
        <begin position="220"/>
        <end position="240"/>
    </location>
</feature>
<feature type="transmembrane region" description="Helical" evidence="5">
    <location>
        <begin position="158"/>
        <end position="177"/>
    </location>
</feature>
<evidence type="ECO:0000256" key="1">
    <source>
        <dbReference type="ARBA" id="ARBA00004141"/>
    </source>
</evidence>
<evidence type="ECO:0000313" key="7">
    <source>
        <dbReference type="EMBL" id="KCV83286.1"/>
    </source>
</evidence>
<dbReference type="PATRIC" id="fig|1461693.3.peg.199"/>
<dbReference type="Proteomes" id="UP000024836">
    <property type="component" value="Unassembled WGS sequence"/>
</dbReference>
<feature type="transmembrane region" description="Helical" evidence="5">
    <location>
        <begin position="276"/>
        <end position="296"/>
    </location>
</feature>
<dbReference type="InterPro" id="IPR000620">
    <property type="entry name" value="EamA_dom"/>
</dbReference>
<reference evidence="7 8" key="1">
    <citation type="submission" date="2013-04" db="EMBL/GenBank/DDBJ databases">
        <title>Shimia sp. 22II-S11-Z10 Genome Sequencing.</title>
        <authorList>
            <person name="Lai Q."/>
            <person name="Li G."/>
            <person name="Shao Z."/>
        </authorList>
    </citation>
    <scope>NUCLEOTIDE SEQUENCE [LARGE SCALE GENOMIC DNA]</scope>
    <source>
        <strain evidence="8">22II-S11-Z10</strain>
    </source>
</reference>
<keyword evidence="2 5" id="KW-0812">Transmembrane</keyword>
<dbReference type="EMBL" id="AQQY01000001">
    <property type="protein sequence ID" value="KCV83286.1"/>
    <property type="molecule type" value="Genomic_DNA"/>
</dbReference>
<feature type="transmembrane region" description="Helical" evidence="5">
    <location>
        <begin position="9"/>
        <end position="30"/>
    </location>
</feature>
<dbReference type="SUPFAM" id="SSF103481">
    <property type="entry name" value="Multidrug resistance efflux transporter EmrE"/>
    <property type="match status" value="2"/>
</dbReference>
<feature type="transmembrane region" description="Helical" evidence="5">
    <location>
        <begin position="129"/>
        <end position="146"/>
    </location>
</feature>
<feature type="transmembrane region" description="Helical" evidence="5">
    <location>
        <begin position="189"/>
        <end position="208"/>
    </location>
</feature>
<evidence type="ECO:0000256" key="2">
    <source>
        <dbReference type="ARBA" id="ARBA00022692"/>
    </source>
</evidence>
<gene>
    <name evidence="7" type="ORF">ATO10_00955</name>
</gene>
<feature type="transmembrane region" description="Helical" evidence="5">
    <location>
        <begin position="252"/>
        <end position="270"/>
    </location>
</feature>
<proteinExistence type="predicted"/>
<dbReference type="RefSeq" id="WP_035246880.1">
    <property type="nucleotide sequence ID" value="NZ_AQQY01000001.1"/>
</dbReference>
<feature type="transmembrane region" description="Helical" evidence="5">
    <location>
        <begin position="68"/>
        <end position="88"/>
    </location>
</feature>
<dbReference type="PANTHER" id="PTHR32322">
    <property type="entry name" value="INNER MEMBRANE TRANSPORTER"/>
    <property type="match status" value="1"/>
</dbReference>
<comment type="subcellular location">
    <subcellularLocation>
        <location evidence="1">Membrane</location>
        <topology evidence="1">Multi-pass membrane protein</topology>
    </subcellularLocation>
</comment>
<feature type="domain" description="EamA" evidence="6">
    <location>
        <begin position="10"/>
        <end position="144"/>
    </location>
</feature>
<protein>
    <recommendedName>
        <fullName evidence="6">EamA domain-containing protein</fullName>
    </recommendedName>
</protein>
<evidence type="ECO:0000256" key="4">
    <source>
        <dbReference type="ARBA" id="ARBA00023136"/>
    </source>
</evidence>
<dbReference type="GO" id="GO:0016020">
    <property type="term" value="C:membrane"/>
    <property type="evidence" value="ECO:0007669"/>
    <property type="project" value="UniProtKB-SubCell"/>
</dbReference>
<accession>A0A058ZR35</accession>
<sequence>MPEITSKSWLMVAVLGFVWGSTFMIIEVALTGLPPFWLATLRLFVATLAMGFVWRARGFRLSLDPNNPPSILALIWTGAVSTAIPFLLLNWGQQYVTSGFAGTSMAAVPLVVLPLAHFLVPGERMSPRIAVGVAMGVIGVWLLVGQDAFESSGARLELWGRLACISVAVCYAVNSVTIRRLPPVDPIGLTTVMMAIGTLITLPFSIAFEGLPPLPGWRAGLAVLALGLISTAAMNLLRVLVIRSAGPTFMTLVNYQVPVWSVVLGAWLLHEALPPALLGALALILAGVGLSQWPALKALFRLSRRPS</sequence>
<dbReference type="InterPro" id="IPR037185">
    <property type="entry name" value="EmrE-like"/>
</dbReference>
<evidence type="ECO:0000313" key="8">
    <source>
        <dbReference type="Proteomes" id="UP000024836"/>
    </source>
</evidence>